<dbReference type="AlphaFoldDB" id="A0A2P2P288"/>
<sequence>MKHVTHSSIEKDGISFKLSLVYYQFKKKLHSYISISLTS</sequence>
<evidence type="ECO:0000313" key="1">
    <source>
        <dbReference type="EMBL" id="MBX48885.1"/>
    </source>
</evidence>
<proteinExistence type="predicted"/>
<organism evidence="1">
    <name type="scientific">Rhizophora mucronata</name>
    <name type="common">Asiatic mangrove</name>
    <dbReference type="NCBI Taxonomy" id="61149"/>
    <lineage>
        <taxon>Eukaryota</taxon>
        <taxon>Viridiplantae</taxon>
        <taxon>Streptophyta</taxon>
        <taxon>Embryophyta</taxon>
        <taxon>Tracheophyta</taxon>
        <taxon>Spermatophyta</taxon>
        <taxon>Magnoliopsida</taxon>
        <taxon>eudicotyledons</taxon>
        <taxon>Gunneridae</taxon>
        <taxon>Pentapetalae</taxon>
        <taxon>rosids</taxon>
        <taxon>fabids</taxon>
        <taxon>Malpighiales</taxon>
        <taxon>Rhizophoraceae</taxon>
        <taxon>Rhizophora</taxon>
    </lineage>
</organism>
<accession>A0A2P2P288</accession>
<reference evidence="1" key="1">
    <citation type="submission" date="2018-02" db="EMBL/GenBank/DDBJ databases">
        <title>Rhizophora mucronata_Transcriptome.</title>
        <authorList>
            <person name="Meera S.P."/>
            <person name="Sreeshan A."/>
            <person name="Augustine A."/>
        </authorList>
    </citation>
    <scope>NUCLEOTIDE SEQUENCE</scope>
    <source>
        <tissue evidence="1">Leaf</tissue>
    </source>
</reference>
<protein>
    <submittedName>
        <fullName evidence="1">Uncharacterized protein</fullName>
    </submittedName>
</protein>
<name>A0A2P2P288_RHIMU</name>
<dbReference type="EMBL" id="GGEC01068401">
    <property type="protein sequence ID" value="MBX48885.1"/>
    <property type="molecule type" value="Transcribed_RNA"/>
</dbReference>